<dbReference type="InterPro" id="IPR001810">
    <property type="entry name" value="F-box_dom"/>
</dbReference>
<name>A0A3L6QL45_PANMI</name>
<dbReference type="Pfam" id="PF23622">
    <property type="entry name" value="LRR_At1g61320_AtMIF1"/>
    <property type="match status" value="1"/>
</dbReference>
<gene>
    <name evidence="4" type="ORF">C2845_PM12G10530</name>
</gene>
<dbReference type="InterPro" id="IPR053772">
    <property type="entry name" value="At1g61320/At1g61330-like"/>
</dbReference>
<reference evidence="5" key="1">
    <citation type="journal article" date="2019" name="Nat. Commun.">
        <title>The genome of broomcorn millet.</title>
        <authorList>
            <person name="Zou C."/>
            <person name="Miki D."/>
            <person name="Li D."/>
            <person name="Tang Q."/>
            <person name="Xiao L."/>
            <person name="Rajput S."/>
            <person name="Deng P."/>
            <person name="Jia W."/>
            <person name="Huang R."/>
            <person name="Zhang M."/>
            <person name="Sun Y."/>
            <person name="Hu J."/>
            <person name="Fu X."/>
            <person name="Schnable P.S."/>
            <person name="Li F."/>
            <person name="Zhang H."/>
            <person name="Feng B."/>
            <person name="Zhu X."/>
            <person name="Liu R."/>
            <person name="Schnable J.C."/>
            <person name="Zhu J.-K."/>
            <person name="Zhang H."/>
        </authorList>
    </citation>
    <scope>NUCLEOTIDE SEQUENCE [LARGE SCALE GENOMIC DNA]</scope>
</reference>
<dbReference type="InterPro" id="IPR032675">
    <property type="entry name" value="LRR_dom_sf"/>
</dbReference>
<dbReference type="Pfam" id="PF00646">
    <property type="entry name" value="F-box"/>
    <property type="match status" value="1"/>
</dbReference>
<dbReference type="Proteomes" id="UP000275267">
    <property type="component" value="Unassembled WGS sequence"/>
</dbReference>
<dbReference type="OrthoDB" id="617794at2759"/>
<feature type="region of interest" description="Disordered" evidence="1">
    <location>
        <begin position="17"/>
        <end position="50"/>
    </location>
</feature>
<dbReference type="Gene3D" id="3.80.10.10">
    <property type="entry name" value="Ribonuclease Inhibitor"/>
    <property type="match status" value="1"/>
</dbReference>
<keyword evidence="5" id="KW-1185">Reference proteome</keyword>
<dbReference type="SUPFAM" id="SSF81383">
    <property type="entry name" value="F-box domain"/>
    <property type="match status" value="1"/>
</dbReference>
<dbReference type="AlphaFoldDB" id="A0A3L6QL45"/>
<organism evidence="4 5">
    <name type="scientific">Panicum miliaceum</name>
    <name type="common">Proso millet</name>
    <name type="synonym">Broomcorn millet</name>
    <dbReference type="NCBI Taxonomy" id="4540"/>
    <lineage>
        <taxon>Eukaryota</taxon>
        <taxon>Viridiplantae</taxon>
        <taxon>Streptophyta</taxon>
        <taxon>Embryophyta</taxon>
        <taxon>Tracheophyta</taxon>
        <taxon>Spermatophyta</taxon>
        <taxon>Magnoliopsida</taxon>
        <taxon>Liliopsida</taxon>
        <taxon>Poales</taxon>
        <taxon>Poaceae</taxon>
        <taxon>PACMAD clade</taxon>
        <taxon>Panicoideae</taxon>
        <taxon>Panicodae</taxon>
        <taxon>Paniceae</taxon>
        <taxon>Panicinae</taxon>
        <taxon>Panicum</taxon>
        <taxon>Panicum sect. Panicum</taxon>
    </lineage>
</organism>
<dbReference type="InterPro" id="IPR036047">
    <property type="entry name" value="F-box-like_dom_sf"/>
</dbReference>
<accession>A0A3L6QL45</accession>
<protein>
    <submittedName>
        <fullName evidence="4">Uncharacterized protein</fullName>
    </submittedName>
</protein>
<dbReference type="EMBL" id="PQIB02000012">
    <property type="protein sequence ID" value="RLM80522.1"/>
    <property type="molecule type" value="Genomic_DNA"/>
</dbReference>
<evidence type="ECO:0000313" key="4">
    <source>
        <dbReference type="EMBL" id="RLM80522.1"/>
    </source>
</evidence>
<dbReference type="SUPFAM" id="SSF52058">
    <property type="entry name" value="L domain-like"/>
    <property type="match status" value="1"/>
</dbReference>
<dbReference type="InterPro" id="IPR055357">
    <property type="entry name" value="LRR_At1g61320_AtMIF1"/>
</dbReference>
<comment type="caution">
    <text evidence="4">The sequence shown here is derived from an EMBL/GenBank/DDBJ whole genome shotgun (WGS) entry which is preliminary data.</text>
</comment>
<evidence type="ECO:0000256" key="1">
    <source>
        <dbReference type="SAM" id="MobiDB-lite"/>
    </source>
</evidence>
<evidence type="ECO:0000259" key="2">
    <source>
        <dbReference type="Pfam" id="PF00646"/>
    </source>
</evidence>
<evidence type="ECO:0000313" key="5">
    <source>
        <dbReference type="Proteomes" id="UP000275267"/>
    </source>
</evidence>
<feature type="domain" description="F-box" evidence="2">
    <location>
        <begin position="59"/>
        <end position="87"/>
    </location>
</feature>
<dbReference type="PANTHER" id="PTHR34145">
    <property type="entry name" value="OS02G0105600 PROTEIN"/>
    <property type="match status" value="1"/>
</dbReference>
<feature type="compositionally biased region" description="Basic and acidic residues" evidence="1">
    <location>
        <begin position="41"/>
        <end position="50"/>
    </location>
</feature>
<evidence type="ECO:0000259" key="3">
    <source>
        <dbReference type="Pfam" id="PF23622"/>
    </source>
</evidence>
<dbReference type="PANTHER" id="PTHR34145:SF34">
    <property type="entry name" value="OS05G0571700 PROTEIN"/>
    <property type="match status" value="1"/>
</dbReference>
<dbReference type="STRING" id="4540.A0A3L6QL45"/>
<proteinExistence type="predicted"/>
<sequence length="407" mass="45756">MGMLNLNQLISLQRQRRGSRQIQARGDGSTSLRLKRKRSPCQKDDNSLDGEIKGYSGPDLPEDIWCHIHSLMPLRDAAQAACVSRSFLGSWRCYPNLAFSEKTLGLNENARRNDRKSRDFASTVYRVLKNHSGIGVKTFKLDVFSFYNSHEISDADLENWLQIAIKPGIEELYLSLSLRIATYNFPCSLLSDGTGDSLRYLHFGSCIFHPTVRLGCLRSLTRLDLCTVCIAEDELECLISGCFALERFDLKLCDGIICLKIPCLQQLSHLEVLTCFGLHAVEIKAPNLSSFRFAGDLNVQLSLLGASRIKKYQRFCSGGTVFYARTELPSSMPNLETLTLYSDAEVRSEGMERISLLEEPSNLRKLSDHHHKKLKRVQMTNFSSVKALVELTCHILDSTVGLPIPLS</sequence>
<feature type="domain" description="At1g61320/AtMIF1 LRR" evidence="3">
    <location>
        <begin position="127"/>
        <end position="349"/>
    </location>
</feature>